<gene>
    <name evidence="2" type="ORF">UFOPK2786_01138</name>
</gene>
<dbReference type="InterPro" id="IPR013096">
    <property type="entry name" value="Cupin_2"/>
</dbReference>
<feature type="domain" description="Cupin type-2" evidence="1">
    <location>
        <begin position="51"/>
        <end position="124"/>
    </location>
</feature>
<protein>
    <submittedName>
        <fullName evidence="2">Unannotated protein</fullName>
    </submittedName>
</protein>
<dbReference type="SUPFAM" id="SSF51182">
    <property type="entry name" value="RmlC-like cupins"/>
    <property type="match status" value="1"/>
</dbReference>
<dbReference type="EMBL" id="CAEZYW010000177">
    <property type="protein sequence ID" value="CAB4748007.1"/>
    <property type="molecule type" value="Genomic_DNA"/>
</dbReference>
<evidence type="ECO:0000259" key="1">
    <source>
        <dbReference type="Pfam" id="PF07883"/>
    </source>
</evidence>
<organism evidence="2">
    <name type="scientific">freshwater metagenome</name>
    <dbReference type="NCBI Taxonomy" id="449393"/>
    <lineage>
        <taxon>unclassified sequences</taxon>
        <taxon>metagenomes</taxon>
        <taxon>ecological metagenomes</taxon>
    </lineage>
</organism>
<dbReference type="InterPro" id="IPR011051">
    <property type="entry name" value="RmlC_Cupin_sf"/>
</dbReference>
<reference evidence="2" key="1">
    <citation type="submission" date="2020-05" db="EMBL/GenBank/DDBJ databases">
        <authorList>
            <person name="Chiriac C."/>
            <person name="Salcher M."/>
            <person name="Ghai R."/>
            <person name="Kavagutti S V."/>
        </authorList>
    </citation>
    <scope>NUCLEOTIDE SEQUENCE</scope>
</reference>
<sequence length="285" mass="30940">MNRRATPRPEYDTPTLVTQGNVTRHLWGDEESGRVGDEVLISSHELHALIFTLAPGGRFGHSPDNRTVFAADEVYAVLEGTIAVINPATGQTVRAETGDFVFFRRDTWHHGINWGEGPVRVLEFFSPPPAAGAASAYAKEQPYLARTLHGEPEAIGHWPMDRAELAGAATMTHLRLGDVRWRAEGDLQVGLVCSTEYLTVTWSKLLAGQRSLERSHEGDALVHLTRGELHVHTPDGNGPNWWRLLPGESLAIPRGFAYQMVNQSGAPIEAVIASAPGYLSGGAGG</sequence>
<name>A0A6J6TN07_9ZZZZ</name>
<dbReference type="InterPro" id="IPR014710">
    <property type="entry name" value="RmlC-like_jellyroll"/>
</dbReference>
<accession>A0A6J6TN07</accession>
<dbReference type="Gene3D" id="2.60.120.10">
    <property type="entry name" value="Jelly Rolls"/>
    <property type="match status" value="2"/>
</dbReference>
<dbReference type="AlphaFoldDB" id="A0A6J6TN07"/>
<dbReference type="Pfam" id="PF07883">
    <property type="entry name" value="Cupin_2"/>
    <property type="match status" value="1"/>
</dbReference>
<evidence type="ECO:0000313" key="2">
    <source>
        <dbReference type="EMBL" id="CAB4748007.1"/>
    </source>
</evidence>
<proteinExistence type="predicted"/>